<evidence type="ECO:0000256" key="2">
    <source>
        <dbReference type="ARBA" id="ARBA00011207"/>
    </source>
</evidence>
<dbReference type="PRINTS" id="PR00276">
    <property type="entry name" value="INSULINFAMLY"/>
</dbReference>
<comment type="similarity">
    <text evidence="1 6">Belongs to the insulin family.</text>
</comment>
<feature type="chain" id="PRO_5046334283" description="Insulin-like domain-containing protein" evidence="7">
    <location>
        <begin position="21"/>
        <end position="119"/>
    </location>
</feature>
<gene>
    <name evidence="9" type="ORF">CHILSU_LOCUS851</name>
</gene>
<dbReference type="PANTHER" id="PTHR13647">
    <property type="entry name" value="INSULIN-LIKE PEPTIDE 2-RELATED"/>
    <property type="match status" value="1"/>
</dbReference>
<keyword evidence="4 7" id="KW-0732">Signal</keyword>
<keyword evidence="3" id="KW-0165">Cleavage on pair of basic residues</keyword>
<evidence type="ECO:0000256" key="4">
    <source>
        <dbReference type="ARBA" id="ARBA00022729"/>
    </source>
</evidence>
<proteinExistence type="inferred from homology"/>
<evidence type="ECO:0000313" key="9">
    <source>
        <dbReference type="EMBL" id="CAH0397767.1"/>
    </source>
</evidence>
<keyword evidence="5" id="KW-1015">Disulfide bond</keyword>
<evidence type="ECO:0000259" key="8">
    <source>
        <dbReference type="SMART" id="SM00078"/>
    </source>
</evidence>
<organism evidence="9 10">
    <name type="scientific">Chilo suppressalis</name>
    <name type="common">Asiatic rice borer moth</name>
    <dbReference type="NCBI Taxonomy" id="168631"/>
    <lineage>
        <taxon>Eukaryota</taxon>
        <taxon>Metazoa</taxon>
        <taxon>Ecdysozoa</taxon>
        <taxon>Arthropoda</taxon>
        <taxon>Hexapoda</taxon>
        <taxon>Insecta</taxon>
        <taxon>Pterygota</taxon>
        <taxon>Neoptera</taxon>
        <taxon>Endopterygota</taxon>
        <taxon>Lepidoptera</taxon>
        <taxon>Glossata</taxon>
        <taxon>Ditrysia</taxon>
        <taxon>Pyraloidea</taxon>
        <taxon>Crambidae</taxon>
        <taxon>Crambinae</taxon>
        <taxon>Chilo</taxon>
    </lineage>
</organism>
<dbReference type="SMART" id="SM00078">
    <property type="entry name" value="IlGF"/>
    <property type="match status" value="1"/>
</dbReference>
<dbReference type="Proteomes" id="UP001153292">
    <property type="component" value="Chromosome 10"/>
</dbReference>
<keyword evidence="6" id="KW-0964">Secreted</keyword>
<feature type="domain" description="Insulin-like" evidence="8">
    <location>
        <begin position="25"/>
        <end position="119"/>
    </location>
</feature>
<reference evidence="9" key="1">
    <citation type="submission" date="2021-12" db="EMBL/GenBank/DDBJ databases">
        <authorList>
            <person name="King R."/>
        </authorList>
    </citation>
    <scope>NUCLEOTIDE SEQUENCE</scope>
</reference>
<sequence length="119" mass="13188">MKLSLFVVLAIVSILGETSGKAQPQYFCGRRLADTLALFCPSTELVKRSSNLHKSHYYPATNGEFPDSEFGEMGLLSSPHFAEDDWMFRGGLKSARGKRGIVSECCDNPCTIEELLTYC</sequence>
<comment type="subunit">
    <text evidence="2">Heterodimer of a B chain and an A chain linked by two disulfide bonds.</text>
</comment>
<evidence type="ECO:0000256" key="5">
    <source>
        <dbReference type="ARBA" id="ARBA00023157"/>
    </source>
</evidence>
<dbReference type="SUPFAM" id="SSF56994">
    <property type="entry name" value="Insulin-like"/>
    <property type="match status" value="1"/>
</dbReference>
<dbReference type="PROSITE" id="PS00262">
    <property type="entry name" value="INSULIN"/>
    <property type="match status" value="1"/>
</dbReference>
<dbReference type="InterPro" id="IPR022352">
    <property type="entry name" value="Ins/IGF/rlx"/>
</dbReference>
<feature type="signal peptide" evidence="7">
    <location>
        <begin position="1"/>
        <end position="20"/>
    </location>
</feature>
<comment type="subcellular location">
    <subcellularLocation>
        <location evidence="6">Secreted</location>
    </subcellularLocation>
</comment>
<evidence type="ECO:0000256" key="6">
    <source>
        <dbReference type="RuleBase" id="RU000406"/>
    </source>
</evidence>
<evidence type="ECO:0000256" key="3">
    <source>
        <dbReference type="ARBA" id="ARBA00022685"/>
    </source>
</evidence>
<dbReference type="Pfam" id="PF00049">
    <property type="entry name" value="Insulin"/>
    <property type="match status" value="1"/>
</dbReference>
<dbReference type="InterPro" id="IPR022353">
    <property type="entry name" value="Insulin_CS"/>
</dbReference>
<name>A0ABN8AQG4_CHISP</name>
<dbReference type="InterPro" id="IPR016179">
    <property type="entry name" value="Insulin-like"/>
</dbReference>
<evidence type="ECO:0000313" key="10">
    <source>
        <dbReference type="Proteomes" id="UP001153292"/>
    </source>
</evidence>
<evidence type="ECO:0000256" key="1">
    <source>
        <dbReference type="ARBA" id="ARBA00009034"/>
    </source>
</evidence>
<keyword evidence="10" id="KW-1185">Reference proteome</keyword>
<protein>
    <recommendedName>
        <fullName evidence="8">Insulin-like domain-containing protein</fullName>
    </recommendedName>
</protein>
<dbReference type="InterPro" id="IPR036438">
    <property type="entry name" value="Insulin-like_sf"/>
</dbReference>
<accession>A0ABN8AQG4</accession>
<dbReference type="Gene3D" id="1.10.100.10">
    <property type="entry name" value="Insulin-like"/>
    <property type="match status" value="1"/>
</dbReference>
<dbReference type="EMBL" id="OU963903">
    <property type="protein sequence ID" value="CAH0397767.1"/>
    <property type="molecule type" value="Genomic_DNA"/>
</dbReference>
<dbReference type="PANTHER" id="PTHR13647:SF4">
    <property type="entry name" value="INSULIN-LIKE PEPTIDE 1-RELATED"/>
    <property type="match status" value="1"/>
</dbReference>
<evidence type="ECO:0000256" key="7">
    <source>
        <dbReference type="SAM" id="SignalP"/>
    </source>
</evidence>